<proteinExistence type="predicted"/>
<dbReference type="EMBL" id="CP059404">
    <property type="protein sequence ID" value="QNE88809.1"/>
    <property type="molecule type" value="Genomic_DNA"/>
</dbReference>
<evidence type="ECO:0000313" key="1">
    <source>
        <dbReference type="EMBL" id="QNE88809.1"/>
    </source>
</evidence>
<protein>
    <submittedName>
        <fullName evidence="1">Deoxyribose-phosphate aldolase</fullName>
    </submittedName>
</protein>
<sequence length="169" mass="17311">MAAGKTHLLGTAQQTLADVLTSARSTTSGRIVVPPSYVDAVAPHVADGVVLAALAGYPTGRHHPLVTATEGRLAVQSGAHEVWACVDHTRYSDPEEADNALLGDVVTLREAIPAPARLVLFTPAIELAPKRGWAAAAVVARRAGCDAVAAPAAMLGDISDAPLDVIAVD</sequence>
<name>A0A7G7CMJ3_9CORY</name>
<keyword evidence="2" id="KW-1185">Reference proteome</keyword>
<accession>A0A7G7CMJ3</accession>
<reference evidence="1 2" key="1">
    <citation type="submission" date="2020-07" db="EMBL/GenBank/DDBJ databases">
        <title>Complete genome and description of Corynebacterium incognita strain Marseille-Q3630 sp. nov.</title>
        <authorList>
            <person name="Boxberger M."/>
        </authorList>
    </citation>
    <scope>NUCLEOTIDE SEQUENCE [LARGE SCALE GENOMIC DNA]</scope>
    <source>
        <strain evidence="1 2">Marseille-Q3630</strain>
    </source>
</reference>
<dbReference type="SUPFAM" id="SSF51569">
    <property type="entry name" value="Aldolase"/>
    <property type="match status" value="1"/>
</dbReference>
<dbReference type="Gene3D" id="3.20.20.70">
    <property type="entry name" value="Aldolase class I"/>
    <property type="match status" value="1"/>
</dbReference>
<evidence type="ECO:0000313" key="2">
    <source>
        <dbReference type="Proteomes" id="UP000515743"/>
    </source>
</evidence>
<dbReference type="RefSeq" id="WP_185175199.1">
    <property type="nucleotide sequence ID" value="NZ_CP059404.1"/>
</dbReference>
<dbReference type="Proteomes" id="UP000515743">
    <property type="component" value="Chromosome"/>
</dbReference>
<dbReference type="InterPro" id="IPR013785">
    <property type="entry name" value="Aldolase_TIM"/>
</dbReference>
<gene>
    <name evidence="1" type="ORF">H0194_06855</name>
</gene>
<dbReference type="KEGG" id="cik:H0194_06855"/>
<dbReference type="AlphaFoldDB" id="A0A7G7CMJ3"/>
<organism evidence="1 2">
    <name type="scientific">Corynebacterium incognita</name>
    <dbReference type="NCBI Taxonomy" id="2754725"/>
    <lineage>
        <taxon>Bacteria</taxon>
        <taxon>Bacillati</taxon>
        <taxon>Actinomycetota</taxon>
        <taxon>Actinomycetes</taxon>
        <taxon>Mycobacteriales</taxon>
        <taxon>Corynebacteriaceae</taxon>
        <taxon>Corynebacterium</taxon>
    </lineage>
</organism>